<evidence type="ECO:0000256" key="6">
    <source>
        <dbReference type="ARBA" id="ARBA00023125"/>
    </source>
</evidence>
<feature type="region of interest" description="Disordered" evidence="10">
    <location>
        <begin position="435"/>
        <end position="483"/>
    </location>
</feature>
<dbReference type="SMART" id="SM00399">
    <property type="entry name" value="ZnF_C4"/>
    <property type="match status" value="1"/>
</dbReference>
<dbReference type="GO" id="GO:0008270">
    <property type="term" value="F:zinc ion binding"/>
    <property type="evidence" value="ECO:0007669"/>
    <property type="project" value="UniProtKB-KW"/>
</dbReference>
<feature type="domain" description="Nuclear receptor" evidence="11">
    <location>
        <begin position="78"/>
        <end position="153"/>
    </location>
</feature>
<feature type="domain" description="NR LBD" evidence="12">
    <location>
        <begin position="539"/>
        <end position="778"/>
    </location>
</feature>
<keyword evidence="7" id="KW-0804">Transcription</keyword>
<dbReference type="GO" id="GO:0000978">
    <property type="term" value="F:RNA polymerase II cis-regulatory region sequence-specific DNA binding"/>
    <property type="evidence" value="ECO:0007669"/>
    <property type="project" value="TreeGrafter"/>
</dbReference>
<dbReference type="PROSITE" id="PS51030">
    <property type="entry name" value="NUCLEAR_REC_DBD_2"/>
    <property type="match status" value="1"/>
</dbReference>
<comment type="caution">
    <text evidence="13">The sequence shown here is derived from an EMBL/GenBank/DDBJ whole genome shotgun (WGS) entry which is preliminary data.</text>
</comment>
<dbReference type="Pfam" id="PF00105">
    <property type="entry name" value="zf-C4"/>
    <property type="match status" value="1"/>
</dbReference>
<evidence type="ECO:0000256" key="8">
    <source>
        <dbReference type="ARBA" id="ARBA00023170"/>
    </source>
</evidence>
<dbReference type="PROSITE" id="PS51843">
    <property type="entry name" value="NR_LBD"/>
    <property type="match status" value="1"/>
</dbReference>
<accession>A0A1W0WCQ4</accession>
<evidence type="ECO:0000313" key="13">
    <source>
        <dbReference type="EMBL" id="OQV12991.1"/>
    </source>
</evidence>
<dbReference type="SUPFAM" id="SSF57716">
    <property type="entry name" value="Glucocorticoid receptor-like (DNA-binding domain)"/>
    <property type="match status" value="1"/>
</dbReference>
<organism evidence="13 14">
    <name type="scientific">Hypsibius exemplaris</name>
    <name type="common">Freshwater tardigrade</name>
    <dbReference type="NCBI Taxonomy" id="2072580"/>
    <lineage>
        <taxon>Eukaryota</taxon>
        <taxon>Metazoa</taxon>
        <taxon>Ecdysozoa</taxon>
        <taxon>Tardigrada</taxon>
        <taxon>Eutardigrada</taxon>
        <taxon>Parachela</taxon>
        <taxon>Hypsibioidea</taxon>
        <taxon>Hypsibiidae</taxon>
        <taxon>Hypsibius</taxon>
    </lineage>
</organism>
<feature type="compositionally biased region" description="Low complexity" evidence="10">
    <location>
        <begin position="449"/>
        <end position="474"/>
    </location>
</feature>
<dbReference type="GO" id="GO:0030154">
    <property type="term" value="P:cell differentiation"/>
    <property type="evidence" value="ECO:0007669"/>
    <property type="project" value="TreeGrafter"/>
</dbReference>
<dbReference type="Proteomes" id="UP000192578">
    <property type="component" value="Unassembled WGS sequence"/>
</dbReference>
<dbReference type="PANTHER" id="PTHR24082">
    <property type="entry name" value="NUCLEAR HORMONE RECEPTOR"/>
    <property type="match status" value="1"/>
</dbReference>
<evidence type="ECO:0000256" key="4">
    <source>
        <dbReference type="ARBA" id="ARBA00022833"/>
    </source>
</evidence>
<dbReference type="SUPFAM" id="SSF48508">
    <property type="entry name" value="Nuclear receptor ligand-binding domain"/>
    <property type="match status" value="1"/>
</dbReference>
<comment type="similarity">
    <text evidence="1">Belongs to the nuclear hormone receptor family.</text>
</comment>
<keyword evidence="8 13" id="KW-0675">Receptor</keyword>
<evidence type="ECO:0000256" key="5">
    <source>
        <dbReference type="ARBA" id="ARBA00023015"/>
    </source>
</evidence>
<keyword evidence="14" id="KW-1185">Reference proteome</keyword>
<dbReference type="GO" id="GO:0000122">
    <property type="term" value="P:negative regulation of transcription by RNA polymerase II"/>
    <property type="evidence" value="ECO:0007669"/>
    <property type="project" value="TreeGrafter"/>
</dbReference>
<keyword evidence="6" id="KW-0238">DNA-binding</keyword>
<evidence type="ECO:0000256" key="2">
    <source>
        <dbReference type="ARBA" id="ARBA00022723"/>
    </source>
</evidence>
<evidence type="ECO:0000256" key="9">
    <source>
        <dbReference type="ARBA" id="ARBA00023242"/>
    </source>
</evidence>
<name>A0A1W0WCQ4_HYPEX</name>
<dbReference type="AlphaFoldDB" id="A0A1W0WCQ4"/>
<reference evidence="14" key="1">
    <citation type="submission" date="2017-01" db="EMBL/GenBank/DDBJ databases">
        <title>Comparative genomics of anhydrobiosis in the tardigrade Hypsibius dujardini.</title>
        <authorList>
            <person name="Yoshida Y."/>
            <person name="Koutsovoulos G."/>
            <person name="Laetsch D."/>
            <person name="Stevens L."/>
            <person name="Kumar S."/>
            <person name="Horikawa D."/>
            <person name="Ishino K."/>
            <person name="Komine S."/>
            <person name="Tomita M."/>
            <person name="Blaxter M."/>
            <person name="Arakawa K."/>
        </authorList>
    </citation>
    <scope>NUCLEOTIDE SEQUENCE [LARGE SCALE GENOMIC DNA]</scope>
    <source>
        <strain evidence="14">Z151</strain>
    </source>
</reference>
<evidence type="ECO:0000256" key="10">
    <source>
        <dbReference type="SAM" id="MobiDB-lite"/>
    </source>
</evidence>
<dbReference type="GO" id="GO:0009755">
    <property type="term" value="P:hormone-mediated signaling pathway"/>
    <property type="evidence" value="ECO:0007669"/>
    <property type="project" value="TreeGrafter"/>
</dbReference>
<feature type="region of interest" description="Disordered" evidence="10">
    <location>
        <begin position="370"/>
        <end position="401"/>
    </location>
</feature>
<dbReference type="InterPro" id="IPR013088">
    <property type="entry name" value="Znf_NHR/GATA"/>
</dbReference>
<keyword evidence="3" id="KW-0863">Zinc-finger</keyword>
<dbReference type="SMART" id="SM00430">
    <property type="entry name" value="HOLI"/>
    <property type="match status" value="1"/>
</dbReference>
<evidence type="ECO:0000256" key="7">
    <source>
        <dbReference type="ARBA" id="ARBA00023163"/>
    </source>
</evidence>
<dbReference type="PANTHER" id="PTHR24082:SF473">
    <property type="entry name" value="ECDYSONE-INDUCED PROTEIN 75B, ISOFORM B"/>
    <property type="match status" value="1"/>
</dbReference>
<protein>
    <submittedName>
        <fullName evidence="13">Nuclear receptor subfamily 1 group D member 1</fullName>
    </submittedName>
</protein>
<dbReference type="GO" id="GO:0045944">
    <property type="term" value="P:positive regulation of transcription by RNA polymerase II"/>
    <property type="evidence" value="ECO:0007669"/>
    <property type="project" value="TreeGrafter"/>
</dbReference>
<proteinExistence type="inferred from homology"/>
<dbReference type="InterPro" id="IPR001628">
    <property type="entry name" value="Znf_hrmn_rcpt"/>
</dbReference>
<dbReference type="FunFam" id="3.30.50.10:FF:000030">
    <property type="entry name" value="Nuclear Hormone Receptor family"/>
    <property type="match status" value="1"/>
</dbReference>
<feature type="compositionally biased region" description="Polar residues" evidence="10">
    <location>
        <begin position="435"/>
        <end position="448"/>
    </location>
</feature>
<dbReference type="CDD" id="cd06916">
    <property type="entry name" value="NR_DBD_like"/>
    <property type="match status" value="1"/>
</dbReference>
<evidence type="ECO:0000313" key="14">
    <source>
        <dbReference type="Proteomes" id="UP000192578"/>
    </source>
</evidence>
<evidence type="ECO:0000259" key="12">
    <source>
        <dbReference type="PROSITE" id="PS51843"/>
    </source>
</evidence>
<dbReference type="Gene3D" id="1.10.565.10">
    <property type="entry name" value="Retinoid X Receptor"/>
    <property type="match status" value="1"/>
</dbReference>
<dbReference type="InterPro" id="IPR050234">
    <property type="entry name" value="Nuclear_hormone_rcpt_NR1"/>
</dbReference>
<evidence type="ECO:0000256" key="3">
    <source>
        <dbReference type="ARBA" id="ARBA00022771"/>
    </source>
</evidence>
<gene>
    <name evidence="13" type="ORF">BV898_12747</name>
</gene>
<keyword evidence="5" id="KW-0805">Transcription regulation</keyword>
<dbReference type="PRINTS" id="PR00047">
    <property type="entry name" value="STROIDFINGER"/>
</dbReference>
<dbReference type="Gene3D" id="3.30.50.10">
    <property type="entry name" value="Erythroid Transcription Factor GATA-1, subunit A"/>
    <property type="match status" value="1"/>
</dbReference>
<sequence>MQMGSLESEHNRMTPEQSAGHWIALSSAASAVGGGGVGGDSPSAAAVAAAAVVVPDSPMKVHLDGRRASQPIKFPFTDSLCRVCRSLSTGVHYGVSTCEGCKGFFKRSIPKCQHYKCYFGGDCEITKESRNRCKSCRFQRCLQVGMALEAVKMGRIPKGERERAQKTTDIVQNSGCHRMKSLKILAPSPSSYAISTTPTLCPPSMNSTFAASEQQPSRSPDRPHSGTALISPPSYNDAFYQSPPPSSSSSSFSSSGAKRMKIAPTLDSFSDRTSLLSTDIPRRYSADAVNSFPFRGLSKTSPSLSSVPEDDLCCTATTIDSHRPHHPSHRLFPPRSSNSGRRHSDFIPTASHHQRAPLFMSSLSMPVSSRTAHLSTGSSPSTPSLYSNSLRGVAGGGRGQDVDGFGRSVSLNDAFPPLLLSSNTVASRDTFSPACSSVFSDRSRQPNNCSARDSGVGSSSRSTSVTTTVCSDGDFLTPGSRDGGIVTGDPFFGGDFDATDSGSWLDFGNETSDGPGGPEENCTVQPPIETLADTGKWDMLENMLETIDRAGNDVYREESSEAVEFMVRMWQEGRLTPDAPTDSNVTVLKIRDRIKESLGNIVKNILTFLDRIPGFSVLRKSDVSILVEKSIFDMWMVQNSAFLVNNESYIMLQLPGVDRPFHYTRFWMANFLSEPMINAMMEFADEQNSCHLTFSETNILKAIVVLSPDRQGLEDPTSVGKLRRTLQEALEHAFLRRLPTSAAEEMRQKVHSLMFHLERLSQLYFTHITPVDMNKEPG</sequence>
<dbReference type="InterPro" id="IPR035500">
    <property type="entry name" value="NHR-like_dom_sf"/>
</dbReference>
<evidence type="ECO:0000259" key="11">
    <source>
        <dbReference type="PROSITE" id="PS51030"/>
    </source>
</evidence>
<dbReference type="GO" id="GO:0004879">
    <property type="term" value="F:nuclear receptor activity"/>
    <property type="evidence" value="ECO:0007669"/>
    <property type="project" value="TreeGrafter"/>
</dbReference>
<evidence type="ECO:0000256" key="1">
    <source>
        <dbReference type="ARBA" id="ARBA00005993"/>
    </source>
</evidence>
<keyword evidence="9" id="KW-0539">Nucleus</keyword>
<dbReference type="PROSITE" id="PS00031">
    <property type="entry name" value="NUCLEAR_REC_DBD_1"/>
    <property type="match status" value="1"/>
</dbReference>
<dbReference type="InterPro" id="IPR000536">
    <property type="entry name" value="Nucl_hrmn_rcpt_lig-bd"/>
</dbReference>
<keyword evidence="4" id="KW-0862">Zinc</keyword>
<feature type="compositionally biased region" description="Polar residues" evidence="10">
    <location>
        <begin position="204"/>
        <end position="218"/>
    </location>
</feature>
<keyword evidence="2" id="KW-0479">Metal-binding</keyword>
<feature type="region of interest" description="Disordered" evidence="10">
    <location>
        <begin position="204"/>
        <end position="255"/>
    </location>
</feature>
<feature type="compositionally biased region" description="Low complexity" evidence="10">
    <location>
        <begin position="374"/>
        <end position="392"/>
    </location>
</feature>
<dbReference type="OrthoDB" id="5771769at2759"/>
<feature type="region of interest" description="Disordered" evidence="10">
    <location>
        <begin position="319"/>
        <end position="342"/>
    </location>
</feature>
<dbReference type="EMBL" id="MTYJ01000132">
    <property type="protein sequence ID" value="OQV12991.1"/>
    <property type="molecule type" value="Genomic_DNA"/>
</dbReference>